<accession>A0A8C8T7D9</accession>
<feature type="region of interest" description="Disordered" evidence="9">
    <location>
        <begin position="348"/>
        <end position="376"/>
    </location>
</feature>
<dbReference type="InterPro" id="IPR003599">
    <property type="entry name" value="Ig_sub"/>
</dbReference>
<evidence type="ECO:0000259" key="12">
    <source>
        <dbReference type="PROSITE" id="PS50835"/>
    </source>
</evidence>
<dbReference type="InterPro" id="IPR043136">
    <property type="entry name" value="B30.2/SPRY_sf"/>
</dbReference>
<feature type="chain" id="PRO_5034450781" evidence="10">
    <location>
        <begin position="28"/>
        <end position="513"/>
    </location>
</feature>
<keyword evidence="8" id="KW-0393">Immunoglobulin domain</keyword>
<reference evidence="13" key="3">
    <citation type="submission" date="2025-09" db="UniProtKB">
        <authorList>
            <consortium name="Ensembl"/>
        </authorList>
    </citation>
    <scope>IDENTIFICATION</scope>
</reference>
<dbReference type="InterPro" id="IPR050504">
    <property type="entry name" value="IgSF_BTN/MOG"/>
</dbReference>
<evidence type="ECO:0000256" key="4">
    <source>
        <dbReference type="ARBA" id="ARBA00022729"/>
    </source>
</evidence>
<dbReference type="Pfam" id="PF07686">
    <property type="entry name" value="V-set"/>
    <property type="match status" value="1"/>
</dbReference>
<dbReference type="PANTHER" id="PTHR24100">
    <property type="entry name" value="BUTYROPHILIN"/>
    <property type="match status" value="1"/>
</dbReference>
<comment type="similarity">
    <text evidence="2">Belongs to the immunoglobulin superfamily. BTN/MOG family.</text>
</comment>
<keyword evidence="6" id="KW-0472">Membrane</keyword>
<dbReference type="PROSITE" id="PS50835">
    <property type="entry name" value="IG_LIKE"/>
    <property type="match status" value="2"/>
</dbReference>
<dbReference type="GO" id="GO:0050852">
    <property type="term" value="P:T cell receptor signaling pathway"/>
    <property type="evidence" value="ECO:0007669"/>
    <property type="project" value="TreeGrafter"/>
</dbReference>
<dbReference type="InterPro" id="IPR001870">
    <property type="entry name" value="B30.2/SPRY"/>
</dbReference>
<evidence type="ECO:0000256" key="7">
    <source>
        <dbReference type="ARBA" id="ARBA00023157"/>
    </source>
</evidence>
<dbReference type="GO" id="GO:0005102">
    <property type="term" value="F:signaling receptor binding"/>
    <property type="evidence" value="ECO:0007669"/>
    <property type="project" value="TreeGrafter"/>
</dbReference>
<dbReference type="Ensembl" id="ENSPEMT00000009763.2">
    <property type="protein sequence ID" value="ENSPEMP00000005682.1"/>
    <property type="gene ID" value="ENSPEMG00000008094.2"/>
</dbReference>
<reference evidence="13 14" key="1">
    <citation type="submission" date="2018-10" db="EMBL/GenBank/DDBJ databases">
        <title>Improved assembly of the deer mouse Peromyscus maniculatus genome.</title>
        <authorList>
            <person name="Lassance J.-M."/>
            <person name="Hoekstra H.E."/>
        </authorList>
    </citation>
    <scope>NUCLEOTIDE SEQUENCE [LARGE SCALE GENOMIC DNA]</scope>
</reference>
<keyword evidence="7" id="KW-1015">Disulfide bond</keyword>
<dbReference type="InterPro" id="IPR053896">
    <property type="entry name" value="BTN3A2-like_Ig-C"/>
</dbReference>
<keyword evidence="5" id="KW-1133">Transmembrane helix</keyword>
<dbReference type="FunFam" id="2.60.120.920:FF:000086">
    <property type="entry name" value="Butyrophilin-like protein 1"/>
    <property type="match status" value="1"/>
</dbReference>
<dbReference type="InterPro" id="IPR003879">
    <property type="entry name" value="Butyrophylin_SPRY"/>
</dbReference>
<feature type="signal peptide" evidence="10">
    <location>
        <begin position="1"/>
        <end position="27"/>
    </location>
</feature>
<dbReference type="PRINTS" id="PR01407">
    <property type="entry name" value="BUTYPHLNCDUF"/>
</dbReference>
<dbReference type="AlphaFoldDB" id="A0A8C8T7D9"/>
<dbReference type="InterPro" id="IPR007110">
    <property type="entry name" value="Ig-like_dom"/>
</dbReference>
<evidence type="ECO:0000256" key="8">
    <source>
        <dbReference type="ARBA" id="ARBA00023319"/>
    </source>
</evidence>
<evidence type="ECO:0000259" key="11">
    <source>
        <dbReference type="PROSITE" id="PS50188"/>
    </source>
</evidence>
<dbReference type="PROSITE" id="PS50188">
    <property type="entry name" value="B302_SPRY"/>
    <property type="match status" value="1"/>
</dbReference>
<protein>
    <submittedName>
        <fullName evidence="13">Butyrophilin-like 1</fullName>
    </submittedName>
</protein>
<evidence type="ECO:0000256" key="1">
    <source>
        <dbReference type="ARBA" id="ARBA00004479"/>
    </source>
</evidence>
<dbReference type="FunFam" id="2.60.40.10:FF:000208">
    <property type="entry name" value="Butyrophilin subfamily 1 member A1"/>
    <property type="match status" value="1"/>
</dbReference>
<dbReference type="SMART" id="SM00406">
    <property type="entry name" value="IGv"/>
    <property type="match status" value="1"/>
</dbReference>
<keyword evidence="3" id="KW-0812">Transmembrane</keyword>
<comment type="subcellular location">
    <subcellularLocation>
        <location evidence="1">Membrane</location>
        <topology evidence="1">Single-pass type I membrane protein</topology>
    </subcellularLocation>
</comment>
<organism evidence="13 14">
    <name type="scientific">Peromyscus maniculatus bairdii</name>
    <name type="common">Prairie deer mouse</name>
    <dbReference type="NCBI Taxonomy" id="230844"/>
    <lineage>
        <taxon>Eukaryota</taxon>
        <taxon>Metazoa</taxon>
        <taxon>Chordata</taxon>
        <taxon>Craniata</taxon>
        <taxon>Vertebrata</taxon>
        <taxon>Euteleostomi</taxon>
        <taxon>Mammalia</taxon>
        <taxon>Eutheria</taxon>
        <taxon>Euarchontoglires</taxon>
        <taxon>Glires</taxon>
        <taxon>Rodentia</taxon>
        <taxon>Myomorpha</taxon>
        <taxon>Muroidea</taxon>
        <taxon>Cricetidae</taxon>
        <taxon>Neotominae</taxon>
        <taxon>Peromyscus</taxon>
    </lineage>
</organism>
<evidence type="ECO:0000256" key="6">
    <source>
        <dbReference type="ARBA" id="ARBA00023136"/>
    </source>
</evidence>
<dbReference type="Gene3D" id="2.60.120.920">
    <property type="match status" value="1"/>
</dbReference>
<dbReference type="InterPro" id="IPR013106">
    <property type="entry name" value="Ig_V-set"/>
</dbReference>
<keyword evidence="4 10" id="KW-0732">Signal</keyword>
<dbReference type="InterPro" id="IPR003877">
    <property type="entry name" value="SPRY_dom"/>
</dbReference>
<evidence type="ECO:0000313" key="14">
    <source>
        <dbReference type="Proteomes" id="UP000694547"/>
    </source>
</evidence>
<dbReference type="SUPFAM" id="SSF49899">
    <property type="entry name" value="Concanavalin A-like lectins/glucanases"/>
    <property type="match status" value="1"/>
</dbReference>
<proteinExistence type="inferred from homology"/>
<feature type="domain" description="Ig-like" evidence="12">
    <location>
        <begin position="151"/>
        <end position="237"/>
    </location>
</feature>
<feature type="compositionally biased region" description="Basic and acidic residues" evidence="9">
    <location>
        <begin position="348"/>
        <end position="367"/>
    </location>
</feature>
<dbReference type="InterPro" id="IPR013783">
    <property type="entry name" value="Ig-like_fold"/>
</dbReference>
<dbReference type="GO" id="GO:0009897">
    <property type="term" value="C:external side of plasma membrane"/>
    <property type="evidence" value="ECO:0007669"/>
    <property type="project" value="TreeGrafter"/>
</dbReference>
<dbReference type="GeneTree" id="ENSGT00940000162079"/>
<dbReference type="SUPFAM" id="SSF48726">
    <property type="entry name" value="Immunoglobulin"/>
    <property type="match status" value="2"/>
</dbReference>
<evidence type="ECO:0000256" key="3">
    <source>
        <dbReference type="ARBA" id="ARBA00022692"/>
    </source>
</evidence>
<dbReference type="InterPro" id="IPR013320">
    <property type="entry name" value="ConA-like_dom_sf"/>
</dbReference>
<evidence type="ECO:0000313" key="13">
    <source>
        <dbReference type="Ensembl" id="ENSPEMP00000005682.1"/>
    </source>
</evidence>
<evidence type="ECO:0000256" key="5">
    <source>
        <dbReference type="ARBA" id="ARBA00022989"/>
    </source>
</evidence>
<dbReference type="GO" id="GO:0045062">
    <property type="term" value="P:extrathymic T cell selection"/>
    <property type="evidence" value="ECO:0007669"/>
    <property type="project" value="Ensembl"/>
</dbReference>
<reference evidence="13" key="2">
    <citation type="submission" date="2025-08" db="UniProtKB">
        <authorList>
            <consortium name="Ensembl"/>
        </authorList>
    </citation>
    <scope>IDENTIFICATION</scope>
</reference>
<dbReference type="SMART" id="SM00449">
    <property type="entry name" value="SPRY"/>
    <property type="match status" value="1"/>
</dbReference>
<keyword evidence="14" id="KW-1185">Reference proteome</keyword>
<dbReference type="FunFam" id="2.60.40.10:FF:000088">
    <property type="entry name" value="Butyrophilin subfamily 1 member A1"/>
    <property type="match status" value="1"/>
</dbReference>
<sequence>EMKGSPVLPLARCLLPLLLLVSTGVSGEVSQFSVRGPAEPIMVLLGTDATLPCQLSPVQSASGMHVRWYRAQLTPAVLVVHDGQEQEDVQMPEYRGRTQLARDAIATGNVALQIQQVQASDNGLYHCQVTYGFTSQEATVELHVIGLGSAPLVRMTGVETNGIRVSCSSSGWFPKPTVQWRDTQGNILPSSSESQAQDRDGLFRVETSLLVTDRAVGDVICFIQNPLHDQEKAKTISLPEPFFPRNSPWRTALACLLPILLVLFSGTSLACWKEHRAKRREMDKNSEEWHKMNQMSQEMKTALKNRDELQADLDRRKALYLEDWKKALLYPDWRKELFQLAPVMINHEVPHQDKSGPKTEESSREETADPSLSNPQVDHNIITLYQEGFMLGRYYWEVDIGDTEEWTLGVYELYTQDAPPRDSVKKFRVLEKKGDKYRALTFCSQNVSREEALLLDTRPLKIAIFLDHEDNDLSFYNMTDETHIFSFTQAGFQGSLYPYFKHNRMDLSPSQSQ</sequence>
<evidence type="ECO:0000256" key="9">
    <source>
        <dbReference type="SAM" id="MobiDB-lite"/>
    </source>
</evidence>
<dbReference type="Gene3D" id="2.60.40.10">
    <property type="entry name" value="Immunoglobulins"/>
    <property type="match status" value="2"/>
</dbReference>
<dbReference type="Pfam" id="PF22705">
    <property type="entry name" value="C2-set_3"/>
    <property type="match status" value="1"/>
</dbReference>
<feature type="domain" description="Ig-like" evidence="12">
    <location>
        <begin position="16"/>
        <end position="141"/>
    </location>
</feature>
<evidence type="ECO:0000256" key="10">
    <source>
        <dbReference type="SAM" id="SignalP"/>
    </source>
</evidence>
<dbReference type="Pfam" id="PF00622">
    <property type="entry name" value="SPRY"/>
    <property type="match status" value="1"/>
</dbReference>
<dbReference type="GO" id="GO:0001817">
    <property type="term" value="P:regulation of cytokine production"/>
    <property type="evidence" value="ECO:0007669"/>
    <property type="project" value="TreeGrafter"/>
</dbReference>
<dbReference type="CDD" id="cd05713">
    <property type="entry name" value="IgV_MOG_like"/>
    <property type="match status" value="1"/>
</dbReference>
<dbReference type="InterPro" id="IPR036179">
    <property type="entry name" value="Ig-like_dom_sf"/>
</dbReference>
<feature type="domain" description="B30.2/SPRY" evidence="11">
    <location>
        <begin position="323"/>
        <end position="513"/>
    </location>
</feature>
<evidence type="ECO:0000256" key="2">
    <source>
        <dbReference type="ARBA" id="ARBA00007591"/>
    </source>
</evidence>
<dbReference type="SMART" id="SM00409">
    <property type="entry name" value="IG"/>
    <property type="match status" value="1"/>
</dbReference>
<dbReference type="PANTHER" id="PTHR24100:SF134">
    <property type="entry name" value="BUTYROPHILIN-LIKE PROTEIN 1"/>
    <property type="match status" value="1"/>
</dbReference>
<name>A0A8C8T7D9_PERMB</name>
<dbReference type="Proteomes" id="UP000694547">
    <property type="component" value="Chromosome 21"/>
</dbReference>